<feature type="region of interest" description="Disordered" evidence="11">
    <location>
        <begin position="42"/>
        <end position="98"/>
    </location>
</feature>
<dbReference type="EMBL" id="JAAYYV010000004">
    <property type="protein sequence ID" value="NLF52825.1"/>
    <property type="molecule type" value="Genomic_DNA"/>
</dbReference>
<evidence type="ECO:0000256" key="2">
    <source>
        <dbReference type="ARBA" id="ARBA00022618"/>
    </source>
</evidence>
<evidence type="ECO:0000256" key="9">
    <source>
        <dbReference type="ARBA" id="ARBA00023316"/>
    </source>
</evidence>
<sequence length="515" mass="54411">MAGRLRLGLPAVARIDRLRSRRAVRGRPRRQRGEAVLSAGGTHRLPARGDRRGARLRRRAGGDRDVRGGGAAGLRDRARGDPAGALLHRPRRPGYRPVDRRAVLHQHRRQHGPAADQGSDPAADELRRLRSGGQLHRARHPAAGRLGSASDEAEGRGVTAKTLLVMAGGTGGHIFPGIAVAETLRAKGWRVVWMGNPDGMEARLVPARGYETAWVRFGALRGKGLVRKLLLPVNLLAGFWQALRGLRRVKPDVVLGMGGYITFPGGMMAALLGRPLALHEQNSVAGLSNRVLARVADKVLSGFPGVLDGAEWVGNPVRAEIAAVAPPEARFAARSGPLKLLVVGGSLGAAVLNENVPLALARIPAAVRPQVLHQAGEKQIAALREAYAAAGVEGELRPFIEDMAGAYAEADLVICRAGALTVAELAAVGVASLLVPFPHAVDDHQTGNARFLAERGAAYLLPQRELDVARLTGILSTLDRPRLLQMAIDARALAKPGASASVAAVCERLAGGEKA</sequence>
<keyword evidence="4 10" id="KW-0808">Transferase</keyword>
<dbReference type="InterPro" id="IPR004276">
    <property type="entry name" value="GlycoTrans_28_N"/>
</dbReference>
<keyword evidence="3 10" id="KW-0328">Glycosyltransferase</keyword>
<dbReference type="Pfam" id="PF03033">
    <property type="entry name" value="Glyco_transf_28"/>
    <property type="match status" value="1"/>
</dbReference>
<dbReference type="InterPro" id="IPR006009">
    <property type="entry name" value="GlcNAc_MurG"/>
</dbReference>
<feature type="region of interest" description="Disordered" evidence="11">
    <location>
        <begin position="132"/>
        <end position="153"/>
    </location>
</feature>
<evidence type="ECO:0000256" key="5">
    <source>
        <dbReference type="ARBA" id="ARBA00022960"/>
    </source>
</evidence>
<gene>
    <name evidence="10 14" type="primary">murG</name>
    <name evidence="14" type="ORF">GX576_00200</name>
</gene>
<dbReference type="GO" id="GO:0050511">
    <property type="term" value="F:undecaprenyldiphospho-muramoylpentapeptide beta-N-acetylglucosaminyltransferase activity"/>
    <property type="evidence" value="ECO:0007669"/>
    <property type="project" value="UniProtKB-UniRule"/>
</dbReference>
<dbReference type="PANTHER" id="PTHR21015">
    <property type="entry name" value="UDP-N-ACETYLGLUCOSAMINE--N-ACETYLMURAMYL-(PENTAPEPTIDE) PYROPHOSPHORYL-UNDECAPRENOL N-ACETYLGLUCOSAMINE TRANSFERASE 1"/>
    <property type="match status" value="1"/>
</dbReference>
<keyword evidence="9 10" id="KW-0961">Cell wall biogenesis/degradation</keyword>
<comment type="subcellular location">
    <subcellularLocation>
        <location evidence="10">Cell membrane</location>
        <topology evidence="10">Peripheral membrane protein</topology>
        <orientation evidence="10">Cytoplasmic side</orientation>
    </subcellularLocation>
</comment>
<dbReference type="EC" id="2.4.1.227" evidence="10"/>
<dbReference type="Pfam" id="PF04101">
    <property type="entry name" value="Glyco_tran_28_C"/>
    <property type="match status" value="1"/>
</dbReference>
<evidence type="ECO:0000256" key="8">
    <source>
        <dbReference type="ARBA" id="ARBA00023306"/>
    </source>
</evidence>
<feature type="binding site" evidence="10">
    <location>
        <begin position="170"/>
        <end position="172"/>
    </location>
    <ligand>
        <name>UDP-N-acetyl-alpha-D-glucosamine</name>
        <dbReference type="ChEBI" id="CHEBI:57705"/>
    </ligand>
</feature>
<keyword evidence="1 10" id="KW-1003">Cell membrane</keyword>
<evidence type="ECO:0000256" key="10">
    <source>
        <dbReference type="HAMAP-Rule" id="MF_00033"/>
    </source>
</evidence>
<evidence type="ECO:0000256" key="3">
    <source>
        <dbReference type="ARBA" id="ARBA00022676"/>
    </source>
</evidence>
<dbReference type="PANTHER" id="PTHR21015:SF22">
    <property type="entry name" value="GLYCOSYLTRANSFERASE"/>
    <property type="match status" value="1"/>
</dbReference>
<dbReference type="InterPro" id="IPR007235">
    <property type="entry name" value="Glyco_trans_28_C"/>
</dbReference>
<comment type="catalytic activity">
    <reaction evidence="10">
        <text>di-trans,octa-cis-undecaprenyl diphospho-N-acetyl-alpha-D-muramoyl-L-alanyl-D-glutamyl-meso-2,6-diaminopimeloyl-D-alanyl-D-alanine + UDP-N-acetyl-alpha-D-glucosamine = di-trans,octa-cis-undecaprenyl diphospho-[N-acetyl-alpha-D-glucosaminyl-(1-&gt;4)]-N-acetyl-alpha-D-muramoyl-L-alanyl-D-glutamyl-meso-2,6-diaminopimeloyl-D-alanyl-D-alanine + UDP + H(+)</text>
        <dbReference type="Rhea" id="RHEA:31227"/>
        <dbReference type="ChEBI" id="CHEBI:15378"/>
        <dbReference type="ChEBI" id="CHEBI:57705"/>
        <dbReference type="ChEBI" id="CHEBI:58223"/>
        <dbReference type="ChEBI" id="CHEBI:61387"/>
        <dbReference type="ChEBI" id="CHEBI:61388"/>
        <dbReference type="EC" id="2.4.1.227"/>
    </reaction>
</comment>
<feature type="binding site" evidence="10">
    <location>
        <position position="445"/>
    </location>
    <ligand>
        <name>UDP-N-acetyl-alpha-D-glucosamine</name>
        <dbReference type="ChEBI" id="CHEBI:57705"/>
    </ligand>
</feature>
<evidence type="ECO:0000256" key="6">
    <source>
        <dbReference type="ARBA" id="ARBA00022984"/>
    </source>
</evidence>
<dbReference type="GO" id="GO:0009252">
    <property type="term" value="P:peptidoglycan biosynthetic process"/>
    <property type="evidence" value="ECO:0007669"/>
    <property type="project" value="UniProtKB-UniRule"/>
</dbReference>
<dbReference type="UniPathway" id="UPA00219"/>
<dbReference type="GO" id="GO:0005975">
    <property type="term" value="P:carbohydrate metabolic process"/>
    <property type="evidence" value="ECO:0007669"/>
    <property type="project" value="InterPro"/>
</dbReference>
<keyword evidence="7 10" id="KW-0472">Membrane</keyword>
<evidence type="ECO:0000256" key="7">
    <source>
        <dbReference type="ARBA" id="ARBA00023136"/>
    </source>
</evidence>
<keyword evidence="8 10" id="KW-0131">Cell cycle</keyword>
<reference evidence="14 15" key="1">
    <citation type="journal article" date="2020" name="Biotechnol. Biofuels">
        <title>New insights from the biogas microbiome by comprehensive genome-resolved metagenomics of nearly 1600 species originating from multiple anaerobic digesters.</title>
        <authorList>
            <person name="Campanaro S."/>
            <person name="Treu L."/>
            <person name="Rodriguez-R L.M."/>
            <person name="Kovalovszki A."/>
            <person name="Ziels R.M."/>
            <person name="Maus I."/>
            <person name="Zhu X."/>
            <person name="Kougias P.G."/>
            <person name="Basile A."/>
            <person name="Luo G."/>
            <person name="Schluter A."/>
            <person name="Konstantinidis K.T."/>
            <person name="Angelidaki I."/>
        </authorList>
    </citation>
    <scope>NUCLEOTIDE SEQUENCE [LARGE SCALE GENOMIC DNA]</scope>
    <source>
        <strain evidence="14">AS06rmzACSIP_256</strain>
    </source>
</reference>
<feature type="binding site" evidence="10">
    <location>
        <position position="400"/>
    </location>
    <ligand>
        <name>UDP-N-acetyl-alpha-D-glucosamine</name>
        <dbReference type="ChEBI" id="CHEBI:57705"/>
    </ligand>
</feature>
<feature type="binding site" evidence="10">
    <location>
        <position position="346"/>
    </location>
    <ligand>
        <name>UDP-N-acetyl-alpha-D-glucosamine</name>
        <dbReference type="ChEBI" id="CHEBI:57705"/>
    </ligand>
</feature>
<accession>A0A7X7R698</accession>
<feature type="domain" description="Glycosyltransferase family 28 N-terminal" evidence="12">
    <location>
        <begin position="164"/>
        <end position="300"/>
    </location>
</feature>
<keyword evidence="2 10" id="KW-0132">Cell division</keyword>
<dbReference type="GO" id="GO:0071555">
    <property type="term" value="P:cell wall organization"/>
    <property type="evidence" value="ECO:0007669"/>
    <property type="project" value="UniProtKB-KW"/>
</dbReference>
<evidence type="ECO:0000313" key="15">
    <source>
        <dbReference type="Proteomes" id="UP000536534"/>
    </source>
</evidence>
<keyword evidence="5 10" id="KW-0133">Cell shape</keyword>
<protein>
    <recommendedName>
        <fullName evidence="10">UDP-N-acetylglucosamine--N-acetylmuramyl-(pentapeptide) pyrophosphoryl-undecaprenol N-acetylglucosamine transferase</fullName>
        <ecNumber evidence="10">2.4.1.227</ecNumber>
    </recommendedName>
    <alternativeName>
        <fullName evidence="10">Undecaprenyl-PP-MurNAc-pentapeptide-UDPGlcNAc GlcNAc transferase</fullName>
    </alternativeName>
</protein>
<dbReference type="GO" id="GO:0051301">
    <property type="term" value="P:cell division"/>
    <property type="evidence" value="ECO:0007669"/>
    <property type="project" value="UniProtKB-KW"/>
</dbReference>
<evidence type="ECO:0000313" key="14">
    <source>
        <dbReference type="EMBL" id="NLF52825.1"/>
    </source>
</evidence>
<evidence type="ECO:0000259" key="13">
    <source>
        <dbReference type="Pfam" id="PF04101"/>
    </source>
</evidence>
<evidence type="ECO:0000259" key="12">
    <source>
        <dbReference type="Pfam" id="PF03033"/>
    </source>
</evidence>
<dbReference type="SUPFAM" id="SSF53756">
    <property type="entry name" value="UDP-Glycosyltransferase/glycogen phosphorylase"/>
    <property type="match status" value="1"/>
</dbReference>
<comment type="pathway">
    <text evidence="10">Cell wall biogenesis; peptidoglycan biosynthesis.</text>
</comment>
<dbReference type="NCBIfam" id="TIGR01133">
    <property type="entry name" value="murG"/>
    <property type="match status" value="1"/>
</dbReference>
<feature type="binding site" evidence="10">
    <location>
        <begin position="419"/>
        <end position="424"/>
    </location>
    <ligand>
        <name>UDP-N-acetyl-alpha-D-glucosamine</name>
        <dbReference type="ChEBI" id="CHEBI:57705"/>
    </ligand>
</feature>
<evidence type="ECO:0000256" key="4">
    <source>
        <dbReference type="ARBA" id="ARBA00022679"/>
    </source>
</evidence>
<name>A0A7X7R698_9RHOO</name>
<dbReference type="Proteomes" id="UP000536534">
    <property type="component" value="Unassembled WGS sequence"/>
</dbReference>
<keyword evidence="6 10" id="KW-0573">Peptidoglycan synthesis</keyword>
<dbReference type="GO" id="GO:0008360">
    <property type="term" value="P:regulation of cell shape"/>
    <property type="evidence" value="ECO:0007669"/>
    <property type="project" value="UniProtKB-KW"/>
</dbReference>
<dbReference type="CDD" id="cd03785">
    <property type="entry name" value="GT28_MurG"/>
    <property type="match status" value="1"/>
</dbReference>
<comment type="function">
    <text evidence="10">Cell wall formation. Catalyzes the transfer of a GlcNAc subunit on undecaprenyl-pyrophosphoryl-MurNAc-pentapeptide (lipid intermediate I) to form undecaprenyl-pyrophosphoryl-MurNAc-(pentapeptide)GlcNAc (lipid intermediate II).</text>
</comment>
<evidence type="ECO:0000256" key="1">
    <source>
        <dbReference type="ARBA" id="ARBA00022475"/>
    </source>
</evidence>
<dbReference type="GO" id="GO:0005886">
    <property type="term" value="C:plasma membrane"/>
    <property type="evidence" value="ECO:0007669"/>
    <property type="project" value="UniProtKB-SubCell"/>
</dbReference>
<evidence type="ECO:0000256" key="11">
    <source>
        <dbReference type="SAM" id="MobiDB-lite"/>
    </source>
</evidence>
<feature type="domain" description="Glycosyl transferase family 28 C-terminal" evidence="13">
    <location>
        <begin position="340"/>
        <end position="483"/>
    </location>
</feature>
<dbReference type="AlphaFoldDB" id="A0A7X7R698"/>
<comment type="similarity">
    <text evidence="10">Belongs to the glycosyltransferase 28 family. MurG subfamily.</text>
</comment>
<dbReference type="Gene3D" id="3.40.50.2000">
    <property type="entry name" value="Glycogen Phosphorylase B"/>
    <property type="match status" value="2"/>
</dbReference>
<organism evidence="14 15">
    <name type="scientific">Thauera phenolivorans</name>
    <dbReference type="NCBI Taxonomy" id="1792543"/>
    <lineage>
        <taxon>Bacteria</taxon>
        <taxon>Pseudomonadati</taxon>
        <taxon>Pseudomonadota</taxon>
        <taxon>Betaproteobacteria</taxon>
        <taxon>Rhodocyclales</taxon>
        <taxon>Zoogloeaceae</taxon>
        <taxon>Thauera</taxon>
    </lineage>
</organism>
<comment type="caution">
    <text evidence="14">The sequence shown here is derived from an EMBL/GenBank/DDBJ whole genome shotgun (WGS) entry which is preliminary data.</text>
</comment>
<dbReference type="HAMAP" id="MF_00033">
    <property type="entry name" value="MurG"/>
    <property type="match status" value="1"/>
</dbReference>
<feature type="binding site" evidence="10">
    <location>
        <position position="282"/>
    </location>
    <ligand>
        <name>UDP-N-acetyl-alpha-D-glucosamine</name>
        <dbReference type="ChEBI" id="CHEBI:57705"/>
    </ligand>
</feature>
<proteinExistence type="inferred from homology"/>
<feature type="binding site" evidence="10">
    <location>
        <position position="318"/>
    </location>
    <ligand>
        <name>UDP-N-acetyl-alpha-D-glucosamine</name>
        <dbReference type="ChEBI" id="CHEBI:57705"/>
    </ligand>
</feature>